<dbReference type="Proteomes" id="UP001060215">
    <property type="component" value="Chromosome 6"/>
</dbReference>
<accession>A0ACC0I7M8</accession>
<comment type="caution">
    <text evidence="1">The sequence shown here is derived from an EMBL/GenBank/DDBJ whole genome shotgun (WGS) entry which is preliminary data.</text>
</comment>
<proteinExistence type="predicted"/>
<dbReference type="EMBL" id="CM045763">
    <property type="protein sequence ID" value="KAI8021689.1"/>
    <property type="molecule type" value="Genomic_DNA"/>
</dbReference>
<name>A0ACC0I7M8_9ERIC</name>
<sequence length="618" mass="67919">MTLYSIIDIQHEDDEPEDRLPLLNINQKTLADMIKEKNSNQLHQFGGAKGMAGILETNEKTVSKIHKLSNESSDINVEVVRDARRQQISIFDVVVGDIVCLKIGDQIPADGLFMNGHSSKVDESSMTGESDHVEINGTNNPFLLFGTKVTDSYGFMIVTSVGMNTAWGEMMSSISRDLNEQTPLQARLNKLTSHIGKVGLAVPLLVHVIMMIRYFTGNTQDELGTKIDDVMNEVVQIIAATVTIVVVAIPEGQPLAVTLTLAYSMKRMMADHAMVRKLSASETMGWVTTICTDKTGTLTLNQMKVTEFWLGKEAMNDPRSSDIAPDVLEFLKQGVALNTIGGIYVALSASLPEISGRPTEKALLSWALFDLGMDIDQLKAKFQILHVEAFNSEKKRSGTFIRSRSNNTVQPHWKGAAEIILAMCSSYHERSGTSVTMHDEDRIQFEKIIKDMAAKSLQCIAFAHNIVTEDNVENHQRVEENRLTLLGFVSLKDPCRPGVKTAVEPCRDAGVNVKMITGDNVFTAKAIATESGILDTTEDLSSGAVVEGKDFRNFSNQERMERVETICVMARSSPFDKLLMVQCLKQKGHVVAVIGHGTNDAPALKEVDIGLSMGIQGT</sequence>
<evidence type="ECO:0000313" key="1">
    <source>
        <dbReference type="EMBL" id="KAI8021689.1"/>
    </source>
</evidence>
<keyword evidence="2" id="KW-1185">Reference proteome</keyword>
<evidence type="ECO:0000313" key="2">
    <source>
        <dbReference type="Proteomes" id="UP001060215"/>
    </source>
</evidence>
<gene>
    <name evidence="1" type="ORF">LOK49_LG03G01779</name>
</gene>
<protein>
    <submittedName>
        <fullName evidence="1">Calcium-transporting ATPase 13, plasma membrane-type</fullName>
    </submittedName>
</protein>
<reference evidence="1 2" key="1">
    <citation type="journal article" date="2022" name="Plant J.">
        <title>Chromosome-level genome of Camellia lanceoleosa provides a valuable resource for understanding genome evolution and self-incompatibility.</title>
        <authorList>
            <person name="Gong W."/>
            <person name="Xiao S."/>
            <person name="Wang L."/>
            <person name="Liao Z."/>
            <person name="Chang Y."/>
            <person name="Mo W."/>
            <person name="Hu G."/>
            <person name="Li W."/>
            <person name="Zhao G."/>
            <person name="Zhu H."/>
            <person name="Hu X."/>
            <person name="Ji K."/>
            <person name="Xiang X."/>
            <person name="Song Q."/>
            <person name="Yuan D."/>
            <person name="Jin S."/>
            <person name="Zhang L."/>
        </authorList>
    </citation>
    <scope>NUCLEOTIDE SEQUENCE [LARGE SCALE GENOMIC DNA]</scope>
    <source>
        <strain evidence="1">SQ_2022a</strain>
    </source>
</reference>
<organism evidence="1 2">
    <name type="scientific">Camellia lanceoleosa</name>
    <dbReference type="NCBI Taxonomy" id="1840588"/>
    <lineage>
        <taxon>Eukaryota</taxon>
        <taxon>Viridiplantae</taxon>
        <taxon>Streptophyta</taxon>
        <taxon>Embryophyta</taxon>
        <taxon>Tracheophyta</taxon>
        <taxon>Spermatophyta</taxon>
        <taxon>Magnoliopsida</taxon>
        <taxon>eudicotyledons</taxon>
        <taxon>Gunneridae</taxon>
        <taxon>Pentapetalae</taxon>
        <taxon>asterids</taxon>
        <taxon>Ericales</taxon>
        <taxon>Theaceae</taxon>
        <taxon>Camellia</taxon>
    </lineage>
</organism>